<dbReference type="Gene3D" id="3.30.420.10">
    <property type="entry name" value="Ribonuclease H-like superfamily/Ribonuclease H"/>
    <property type="match status" value="1"/>
</dbReference>
<dbReference type="GO" id="GO:0003676">
    <property type="term" value="F:nucleic acid binding"/>
    <property type="evidence" value="ECO:0007669"/>
    <property type="project" value="InterPro"/>
</dbReference>
<dbReference type="GO" id="GO:0015074">
    <property type="term" value="P:DNA integration"/>
    <property type="evidence" value="ECO:0007669"/>
    <property type="project" value="InterPro"/>
</dbReference>
<keyword evidence="3" id="KW-0808">Transferase</keyword>
<dbReference type="SUPFAM" id="SSF53098">
    <property type="entry name" value="Ribonuclease H-like"/>
    <property type="match status" value="1"/>
</dbReference>
<dbReference type="InterPro" id="IPR043128">
    <property type="entry name" value="Rev_trsase/Diguanyl_cyclase"/>
</dbReference>
<evidence type="ECO:0000313" key="3">
    <source>
        <dbReference type="EMBL" id="GEV94788.1"/>
    </source>
</evidence>
<dbReference type="PANTHER" id="PTHR37984:SF5">
    <property type="entry name" value="PROTEIN NYNRIN-LIKE"/>
    <property type="match status" value="1"/>
</dbReference>
<dbReference type="SUPFAM" id="SSF56672">
    <property type="entry name" value="DNA/RNA polymerases"/>
    <property type="match status" value="1"/>
</dbReference>
<sequence>MEDDYKRAVQSQRRVNPKIHDVIKKEVIKLLDAGMIYPISDSPWVSPRFYTLSLKGMTVVSNENNKLIPTRLVTGWRECIDYRKLNDATRKDHFPLPFMDQMLERLAGNEFDCFLDGFSGKGIVLDHKISKSGIEVDRAKVDVIAKLPHPTTLKGVRSFLGHAGFYCRFNQDFSKIARPMTHLLEKETPFVFSKECIDAFNTLKKKLTEAPILVVPDWNMPFELMCDASDYAIDKKGTENLAADHLSRLENPHKDVLENKDINENFPLETLGSLSNNSTPWEIISDRRTHFCNDQFTRVMIKYGVTHRLATAYHPQTSGQVEVSNRELKRISERTVGENHASWLDKLDDALWAFRTAYKTPIGYTPYKLVYGKSCHLLIELEHRAYWALKHVNFDLKTAGDHQKLQLSELSELRDQAYENSVIYKERMKKLHDSKIKNRIFNVGDQVLLFNSRLNIFSGKLKTRWSGPFTITQVFPYGTIKLSQPNSLNFKVNGHHVKHYFGDDIPSNVASDLYTFPMDN</sequence>
<comment type="caution">
    <text evidence="3">The sequence shown here is derived from an EMBL/GenBank/DDBJ whole genome shotgun (WGS) entry which is preliminary data.</text>
</comment>
<dbReference type="InterPro" id="IPR041577">
    <property type="entry name" value="RT_RNaseH_2"/>
</dbReference>
<keyword evidence="3" id="KW-0548">Nucleotidyltransferase</keyword>
<gene>
    <name evidence="3" type="ORF">Tci_166765</name>
</gene>
<dbReference type="EMBL" id="BKCJ010039693">
    <property type="protein sequence ID" value="GEV94788.1"/>
    <property type="molecule type" value="Genomic_DNA"/>
</dbReference>
<keyword evidence="3" id="KW-0695">RNA-directed DNA polymerase</keyword>
<dbReference type="PANTHER" id="PTHR37984">
    <property type="entry name" value="PROTEIN CBG26694"/>
    <property type="match status" value="1"/>
</dbReference>
<dbReference type="InterPro" id="IPR043502">
    <property type="entry name" value="DNA/RNA_pol_sf"/>
</dbReference>
<keyword evidence="1" id="KW-0511">Multifunctional enzyme</keyword>
<name>A0A699GYB1_TANCI</name>
<dbReference type="InterPro" id="IPR050951">
    <property type="entry name" value="Retrovirus_Pol_polyprotein"/>
</dbReference>
<dbReference type="GO" id="GO:0003964">
    <property type="term" value="F:RNA-directed DNA polymerase activity"/>
    <property type="evidence" value="ECO:0007669"/>
    <property type="project" value="UniProtKB-KW"/>
</dbReference>
<dbReference type="PROSITE" id="PS50994">
    <property type="entry name" value="INTEGRASE"/>
    <property type="match status" value="1"/>
</dbReference>
<dbReference type="AlphaFoldDB" id="A0A699GYB1"/>
<dbReference type="FunFam" id="3.30.70.270:FF:000020">
    <property type="entry name" value="Transposon Tf2-6 polyprotein-like Protein"/>
    <property type="match status" value="1"/>
</dbReference>
<accession>A0A699GYB1</accession>
<dbReference type="Gene3D" id="3.30.70.270">
    <property type="match status" value="1"/>
</dbReference>
<dbReference type="InterPro" id="IPR036397">
    <property type="entry name" value="RNaseH_sf"/>
</dbReference>
<reference evidence="3" key="1">
    <citation type="journal article" date="2019" name="Sci. Rep.">
        <title>Draft genome of Tanacetum cinerariifolium, the natural source of mosquito coil.</title>
        <authorList>
            <person name="Yamashiro T."/>
            <person name="Shiraishi A."/>
            <person name="Satake H."/>
            <person name="Nakayama K."/>
        </authorList>
    </citation>
    <scope>NUCLEOTIDE SEQUENCE</scope>
</reference>
<proteinExistence type="predicted"/>
<dbReference type="Gene3D" id="3.10.10.10">
    <property type="entry name" value="HIV Type 1 Reverse Transcriptase, subunit A, domain 1"/>
    <property type="match status" value="1"/>
</dbReference>
<feature type="domain" description="Integrase catalytic" evidence="2">
    <location>
        <begin position="207"/>
        <end position="374"/>
    </location>
</feature>
<evidence type="ECO:0000256" key="1">
    <source>
        <dbReference type="ARBA" id="ARBA00023268"/>
    </source>
</evidence>
<protein>
    <submittedName>
        <fullName evidence="3">Reverse transcriptase domain-containing protein</fullName>
    </submittedName>
</protein>
<dbReference type="InterPro" id="IPR001584">
    <property type="entry name" value="Integrase_cat-core"/>
</dbReference>
<evidence type="ECO:0000259" key="2">
    <source>
        <dbReference type="PROSITE" id="PS50994"/>
    </source>
</evidence>
<organism evidence="3">
    <name type="scientific">Tanacetum cinerariifolium</name>
    <name type="common">Dalmatian daisy</name>
    <name type="synonym">Chrysanthemum cinerariifolium</name>
    <dbReference type="NCBI Taxonomy" id="118510"/>
    <lineage>
        <taxon>Eukaryota</taxon>
        <taxon>Viridiplantae</taxon>
        <taxon>Streptophyta</taxon>
        <taxon>Embryophyta</taxon>
        <taxon>Tracheophyta</taxon>
        <taxon>Spermatophyta</taxon>
        <taxon>Magnoliopsida</taxon>
        <taxon>eudicotyledons</taxon>
        <taxon>Gunneridae</taxon>
        <taxon>Pentapetalae</taxon>
        <taxon>asterids</taxon>
        <taxon>campanulids</taxon>
        <taxon>Asterales</taxon>
        <taxon>Asteraceae</taxon>
        <taxon>Asteroideae</taxon>
        <taxon>Anthemideae</taxon>
        <taxon>Anthemidinae</taxon>
        <taxon>Tanacetum</taxon>
    </lineage>
</organism>
<dbReference type="InterPro" id="IPR012337">
    <property type="entry name" value="RNaseH-like_sf"/>
</dbReference>
<dbReference type="Pfam" id="PF17919">
    <property type="entry name" value="RT_RNaseH_2"/>
    <property type="match status" value="1"/>
</dbReference>